<dbReference type="PANTHER" id="PTHR30204">
    <property type="entry name" value="REDOX-CYCLING DRUG-SENSING TRANSCRIPTIONAL ACTIVATOR SOXR"/>
    <property type="match status" value="1"/>
</dbReference>
<evidence type="ECO:0000256" key="1">
    <source>
        <dbReference type="ARBA" id="ARBA00023125"/>
    </source>
</evidence>
<evidence type="ECO:0000313" key="3">
    <source>
        <dbReference type="EMBL" id="UQS87346.1"/>
    </source>
</evidence>
<feature type="domain" description="HTH merR-type" evidence="2">
    <location>
        <begin position="3"/>
        <end position="71"/>
    </location>
</feature>
<keyword evidence="4" id="KW-1185">Reference proteome</keyword>
<sequence length="135" mass="16086">MTKYLIGEFAHLVGLTTYTLRYYEQERLIIPRRDQNQRRYYTEADIKWVGFLLHLKGTGMSMVEIKRYVQLRAAGDKTIPQRRALLATVRERSLAQIRAVEANLTVLSHKIDWYDGKIDHTISEDFEHYLERFHE</sequence>
<keyword evidence="1" id="KW-0238">DNA-binding</keyword>
<dbReference type="SMART" id="SM00422">
    <property type="entry name" value="HTH_MERR"/>
    <property type="match status" value="1"/>
</dbReference>
<dbReference type="KEGG" id="lbe:MOO44_04120"/>
<dbReference type="GO" id="GO:0003677">
    <property type="term" value="F:DNA binding"/>
    <property type="evidence" value="ECO:0007669"/>
    <property type="project" value="UniProtKB-KW"/>
</dbReference>
<dbReference type="GO" id="GO:0003700">
    <property type="term" value="F:DNA-binding transcription factor activity"/>
    <property type="evidence" value="ECO:0007669"/>
    <property type="project" value="InterPro"/>
</dbReference>
<dbReference type="EMBL" id="CP093361">
    <property type="protein sequence ID" value="UQS87346.1"/>
    <property type="molecule type" value="Genomic_DNA"/>
</dbReference>
<dbReference type="InterPro" id="IPR000551">
    <property type="entry name" value="MerR-type_HTH_dom"/>
</dbReference>
<dbReference type="InterPro" id="IPR009061">
    <property type="entry name" value="DNA-bd_dom_put_sf"/>
</dbReference>
<protein>
    <submittedName>
        <fullName evidence="3">MerR family transcriptional regulator</fullName>
    </submittedName>
</protein>
<name>A0A976X6D2_9LACO</name>
<dbReference type="RefSeq" id="WP_260117152.1">
    <property type="nucleotide sequence ID" value="NZ_CP093361.1"/>
</dbReference>
<dbReference type="Proteomes" id="UP000831181">
    <property type="component" value="Chromosome"/>
</dbReference>
<dbReference type="SUPFAM" id="SSF46955">
    <property type="entry name" value="Putative DNA-binding domain"/>
    <property type="match status" value="1"/>
</dbReference>
<gene>
    <name evidence="3" type="ORF">MOO44_04120</name>
</gene>
<dbReference type="CDD" id="cd01109">
    <property type="entry name" value="HTH_YyaN"/>
    <property type="match status" value="1"/>
</dbReference>
<proteinExistence type="predicted"/>
<organism evidence="3 4">
    <name type="scientific">Nicoliella spurrieriana</name>
    <dbReference type="NCBI Taxonomy" id="2925830"/>
    <lineage>
        <taxon>Bacteria</taxon>
        <taxon>Bacillati</taxon>
        <taxon>Bacillota</taxon>
        <taxon>Bacilli</taxon>
        <taxon>Lactobacillales</taxon>
        <taxon>Lactobacillaceae</taxon>
        <taxon>Nicoliella</taxon>
    </lineage>
</organism>
<dbReference type="PANTHER" id="PTHR30204:SF83">
    <property type="entry name" value="TRANSCRIPTIONAL REGULATOR, MERR FAMILY"/>
    <property type="match status" value="1"/>
</dbReference>
<dbReference type="Gene3D" id="1.10.1660.10">
    <property type="match status" value="1"/>
</dbReference>
<accession>A0A976X6D2</accession>
<dbReference type="AlphaFoldDB" id="A0A976X6D2"/>
<dbReference type="InterPro" id="IPR047057">
    <property type="entry name" value="MerR_fam"/>
</dbReference>
<dbReference type="PROSITE" id="PS50937">
    <property type="entry name" value="HTH_MERR_2"/>
    <property type="match status" value="1"/>
</dbReference>
<reference evidence="3" key="1">
    <citation type="journal article" date="2022" name="Int. J. Syst. Evol. Microbiol.">
        <title>Apilactobacillus apisilvae sp. nov., Nicolia spurrieriana gen. nov. sp. nov., Bombilactobacillus folatiphilus sp. nov. and Bombilactobacillus thymidiniphilus sp. nov., four new lactic acid bacterial isolates from stingless bees Tetragonula carbonaria and Austroplebeia australis.</title>
        <authorList>
            <person name="Oliphant S.A."/>
            <person name="Watson-Haigh N.S."/>
            <person name="Sumby K.M."/>
            <person name="Gardner J."/>
            <person name="Groom S."/>
            <person name="Jiranek V."/>
        </authorList>
    </citation>
    <scope>NUCLEOTIDE SEQUENCE</scope>
    <source>
        <strain evidence="3">SGEP1_A5</strain>
    </source>
</reference>
<evidence type="ECO:0000259" key="2">
    <source>
        <dbReference type="PROSITE" id="PS50937"/>
    </source>
</evidence>
<dbReference type="Pfam" id="PF13411">
    <property type="entry name" value="MerR_1"/>
    <property type="match status" value="1"/>
</dbReference>
<evidence type="ECO:0000313" key="4">
    <source>
        <dbReference type="Proteomes" id="UP000831181"/>
    </source>
</evidence>